<reference evidence="1" key="1">
    <citation type="journal article" date="2020" name="Stud. Mycol.">
        <title>101 Dothideomycetes genomes: a test case for predicting lifestyles and emergence of pathogens.</title>
        <authorList>
            <person name="Haridas S."/>
            <person name="Albert R."/>
            <person name="Binder M."/>
            <person name="Bloem J."/>
            <person name="Labutti K."/>
            <person name="Salamov A."/>
            <person name="Andreopoulos B."/>
            <person name="Baker S."/>
            <person name="Barry K."/>
            <person name="Bills G."/>
            <person name="Bluhm B."/>
            <person name="Cannon C."/>
            <person name="Castanera R."/>
            <person name="Culley D."/>
            <person name="Daum C."/>
            <person name="Ezra D."/>
            <person name="Gonzalez J."/>
            <person name="Henrissat B."/>
            <person name="Kuo A."/>
            <person name="Liang C."/>
            <person name="Lipzen A."/>
            <person name="Lutzoni F."/>
            <person name="Magnuson J."/>
            <person name="Mondo S."/>
            <person name="Nolan M."/>
            <person name="Ohm R."/>
            <person name="Pangilinan J."/>
            <person name="Park H.-J."/>
            <person name="Ramirez L."/>
            <person name="Alfaro M."/>
            <person name="Sun H."/>
            <person name="Tritt A."/>
            <person name="Yoshinaga Y."/>
            <person name="Zwiers L.-H."/>
            <person name="Turgeon B."/>
            <person name="Goodwin S."/>
            <person name="Spatafora J."/>
            <person name="Crous P."/>
            <person name="Grigoriev I."/>
        </authorList>
    </citation>
    <scope>NUCLEOTIDE SEQUENCE</scope>
    <source>
        <strain evidence="1">CBS 107.79</strain>
    </source>
</reference>
<name>A0A6A5V5Z0_9PLEO</name>
<accession>A0A6A5V5Z0</accession>
<dbReference type="InterPro" id="IPR046486">
    <property type="entry name" value="DUF6579"/>
</dbReference>
<sequence length="336" mass="37691">MSSNRPTVLSSLFGSKTVKNVTKVAKQVSPLVKSVQAVEGIFSAGELVYNANETAQNLNEFIPKASNIVDRIEAFVPTMQVMGRSFCDTIKLLSTFNTIATTVGIGANVVLTYQGVQALHLIAAHLKDMSTALAAQTALIAQKDFPQYVYEMVSERLGTTSNDPTHEHWFFVYHPDNDWYPRFYQLLEAKPLGPAFCGYTNQIDTAFSFMIAARQYINRDRDRRAQKQGRTSRPVMFHLLIPAYQPIIIVEALKIPEEVGEFVMEGRVNSNKPFVWMNLPGEQKNYVVDIGQWVPPTPGWWELTMSKLGWAEDPLVLKEPRVLGMSQQGSLAAEKE</sequence>
<dbReference type="AlphaFoldDB" id="A0A6A5V5Z0"/>
<organism evidence="1 2">
    <name type="scientific">Bimuria novae-zelandiae CBS 107.79</name>
    <dbReference type="NCBI Taxonomy" id="1447943"/>
    <lineage>
        <taxon>Eukaryota</taxon>
        <taxon>Fungi</taxon>
        <taxon>Dikarya</taxon>
        <taxon>Ascomycota</taxon>
        <taxon>Pezizomycotina</taxon>
        <taxon>Dothideomycetes</taxon>
        <taxon>Pleosporomycetidae</taxon>
        <taxon>Pleosporales</taxon>
        <taxon>Massarineae</taxon>
        <taxon>Didymosphaeriaceae</taxon>
        <taxon>Bimuria</taxon>
    </lineage>
</organism>
<dbReference type="EMBL" id="ML976689">
    <property type="protein sequence ID" value="KAF1972070.1"/>
    <property type="molecule type" value="Genomic_DNA"/>
</dbReference>
<protein>
    <submittedName>
        <fullName evidence="1">Uncharacterized protein</fullName>
    </submittedName>
</protein>
<gene>
    <name evidence="1" type="ORF">BU23DRAFT_508760</name>
</gene>
<feature type="non-terminal residue" evidence="1">
    <location>
        <position position="336"/>
    </location>
</feature>
<dbReference type="Pfam" id="PF20219">
    <property type="entry name" value="DUF6579"/>
    <property type="match status" value="1"/>
</dbReference>
<evidence type="ECO:0000313" key="2">
    <source>
        <dbReference type="Proteomes" id="UP000800036"/>
    </source>
</evidence>
<dbReference type="Proteomes" id="UP000800036">
    <property type="component" value="Unassembled WGS sequence"/>
</dbReference>
<dbReference type="OrthoDB" id="3731404at2759"/>
<keyword evidence="2" id="KW-1185">Reference proteome</keyword>
<evidence type="ECO:0000313" key="1">
    <source>
        <dbReference type="EMBL" id="KAF1972070.1"/>
    </source>
</evidence>
<proteinExistence type="predicted"/>